<dbReference type="RefSeq" id="WP_354441811.1">
    <property type="nucleotide sequence ID" value="NZ_JBEPSH010000002.1"/>
</dbReference>
<dbReference type="PIRSF" id="PIRSF000137">
    <property type="entry name" value="Alcohol_oxidase"/>
    <property type="match status" value="1"/>
</dbReference>
<evidence type="ECO:0000313" key="8">
    <source>
        <dbReference type="Proteomes" id="UP001549320"/>
    </source>
</evidence>
<dbReference type="InterPro" id="IPR012132">
    <property type="entry name" value="GMC_OxRdtase"/>
</dbReference>
<evidence type="ECO:0000256" key="2">
    <source>
        <dbReference type="ARBA" id="ARBA00010790"/>
    </source>
</evidence>
<dbReference type="EC" id="1.1.99.1" evidence="7"/>
<protein>
    <submittedName>
        <fullName evidence="7">Choline dehydrogenase</fullName>
        <ecNumber evidence="7">1.1.99.1</ecNumber>
    </submittedName>
</protein>
<comment type="similarity">
    <text evidence="2 5">Belongs to the GMC oxidoreductase family.</text>
</comment>
<evidence type="ECO:0000256" key="3">
    <source>
        <dbReference type="ARBA" id="ARBA00022630"/>
    </source>
</evidence>
<dbReference type="InterPro" id="IPR000172">
    <property type="entry name" value="GMC_OxRdtase_N"/>
</dbReference>
<dbReference type="Proteomes" id="UP001549320">
    <property type="component" value="Unassembled WGS sequence"/>
</dbReference>
<feature type="domain" description="Glucose-methanol-choline oxidoreductase N-terminal" evidence="6">
    <location>
        <begin position="84"/>
        <end position="107"/>
    </location>
</feature>
<dbReference type="Pfam" id="PF05199">
    <property type="entry name" value="GMC_oxred_C"/>
    <property type="match status" value="1"/>
</dbReference>
<evidence type="ECO:0000256" key="1">
    <source>
        <dbReference type="ARBA" id="ARBA00001974"/>
    </source>
</evidence>
<organism evidence="7 8">
    <name type="scientific">Ottowia thiooxydans</name>
    <dbReference type="NCBI Taxonomy" id="219182"/>
    <lineage>
        <taxon>Bacteria</taxon>
        <taxon>Pseudomonadati</taxon>
        <taxon>Pseudomonadota</taxon>
        <taxon>Betaproteobacteria</taxon>
        <taxon>Burkholderiales</taxon>
        <taxon>Comamonadaceae</taxon>
        <taxon>Ottowia</taxon>
    </lineage>
</organism>
<dbReference type="SUPFAM" id="SSF51905">
    <property type="entry name" value="FAD/NAD(P)-binding domain"/>
    <property type="match status" value="1"/>
</dbReference>
<dbReference type="Gene3D" id="3.30.560.10">
    <property type="entry name" value="Glucose Oxidase, domain 3"/>
    <property type="match status" value="1"/>
</dbReference>
<keyword evidence="3 5" id="KW-0285">Flavoprotein</keyword>
<dbReference type="SUPFAM" id="SSF54373">
    <property type="entry name" value="FAD-linked reductases, C-terminal domain"/>
    <property type="match status" value="1"/>
</dbReference>
<evidence type="ECO:0000259" key="6">
    <source>
        <dbReference type="PROSITE" id="PS00623"/>
    </source>
</evidence>
<dbReference type="Pfam" id="PF00732">
    <property type="entry name" value="GMC_oxred_N"/>
    <property type="match status" value="1"/>
</dbReference>
<sequence>MTPTEEYDYIVVGAGSAGCVLANRLSADASKSVLLLEAGPEDSSMWMKIPAGTTKVFGPSAVNWGYFTEPEPHLKDRKIYWPRGRTLGGSSSINGMVYLRGHPEDYDQWERLGNPGWGWKDVIPHFKRSEDQERGESALHGVGGGLSVTDLSIDDKAGRLFIEAAQNAGLPLRKDFNDGVQEGVGRAQVTVKDGRRSSTSVAFLHPVRGRRNLRIEVNALAERILFEGRRATGIRYTQGGIQKIAKARLEVVLAGGVINSPQLLMLSGVGPAGHLQEMGIDVVLNLPGVGQNLQDHLYVYYVAKCEKEISLNHQLSGPNLYLHAMRYFVNRSGYLNIGVVQATAFPRVTPDANRPNVEISFRPMSLNISKKGTIALDKFPGINASCSLLRPKARGQIRLASSNPRDYPLIQANYLNNTEDLHVMREGLRWIRKTFETEPLSQFITAEHAPGNAVQSDSEWEGFIRDAAQSVYHPVGTCAMGIDSMAVVDHELRVRGIDGLRVVDASVMPRITSSNTNAPTIMIGEKGADMIRAAARK</sequence>
<keyword evidence="7" id="KW-0560">Oxidoreductase</keyword>
<evidence type="ECO:0000256" key="4">
    <source>
        <dbReference type="ARBA" id="ARBA00022827"/>
    </source>
</evidence>
<keyword evidence="8" id="KW-1185">Reference proteome</keyword>
<dbReference type="GO" id="GO:0008812">
    <property type="term" value="F:choline dehydrogenase activity"/>
    <property type="evidence" value="ECO:0007669"/>
    <property type="project" value="UniProtKB-EC"/>
</dbReference>
<reference evidence="7 8" key="1">
    <citation type="submission" date="2024-06" db="EMBL/GenBank/DDBJ databases">
        <title>Sorghum-associated microbial communities from plants grown in Nebraska, USA.</title>
        <authorList>
            <person name="Schachtman D."/>
        </authorList>
    </citation>
    <scope>NUCLEOTIDE SEQUENCE [LARGE SCALE GENOMIC DNA]</scope>
    <source>
        <strain evidence="7 8">2709</strain>
    </source>
</reference>
<comment type="caution">
    <text evidence="7">The sequence shown here is derived from an EMBL/GenBank/DDBJ whole genome shotgun (WGS) entry which is preliminary data.</text>
</comment>
<comment type="cofactor">
    <cofactor evidence="1">
        <name>FAD</name>
        <dbReference type="ChEBI" id="CHEBI:57692"/>
    </cofactor>
</comment>
<dbReference type="InterPro" id="IPR036188">
    <property type="entry name" value="FAD/NAD-bd_sf"/>
</dbReference>
<dbReference type="Gene3D" id="3.50.50.60">
    <property type="entry name" value="FAD/NAD(P)-binding domain"/>
    <property type="match status" value="1"/>
</dbReference>
<dbReference type="InterPro" id="IPR007867">
    <property type="entry name" value="GMC_OxRtase_C"/>
</dbReference>
<dbReference type="PANTHER" id="PTHR11552:SF147">
    <property type="entry name" value="CHOLINE DEHYDROGENASE, MITOCHONDRIAL"/>
    <property type="match status" value="1"/>
</dbReference>
<evidence type="ECO:0000256" key="5">
    <source>
        <dbReference type="RuleBase" id="RU003968"/>
    </source>
</evidence>
<keyword evidence="4 5" id="KW-0274">FAD</keyword>
<evidence type="ECO:0000313" key="7">
    <source>
        <dbReference type="EMBL" id="MET4575992.1"/>
    </source>
</evidence>
<accession>A0ABV2Q4Z0</accession>
<dbReference type="EMBL" id="JBEPSH010000002">
    <property type="protein sequence ID" value="MET4575992.1"/>
    <property type="molecule type" value="Genomic_DNA"/>
</dbReference>
<name>A0ABV2Q4Z0_9BURK</name>
<proteinExistence type="inferred from homology"/>
<gene>
    <name evidence="7" type="ORF">ABIE13_001092</name>
</gene>
<dbReference type="PANTHER" id="PTHR11552">
    <property type="entry name" value="GLUCOSE-METHANOL-CHOLINE GMC OXIDOREDUCTASE"/>
    <property type="match status" value="1"/>
</dbReference>
<dbReference type="PROSITE" id="PS00623">
    <property type="entry name" value="GMC_OXRED_1"/>
    <property type="match status" value="1"/>
</dbReference>